<name>A0ABS0F707_9BACL</name>
<reference evidence="16 17" key="1">
    <citation type="submission" date="2020-11" db="EMBL/GenBank/DDBJ databases">
        <title>Genomic insight of Alicyclobacillus mali FL 18 reveals a new arsenic-resistant strain, with potential in environmental biotechnology.</title>
        <authorList>
            <person name="Fiorentino G."/>
            <person name="Gallo G."/>
            <person name="Aulitto M."/>
        </authorList>
    </citation>
    <scope>NUCLEOTIDE SEQUENCE [LARGE SCALE GENOMIC DNA]</scope>
    <source>
        <strain evidence="16 17">FL 18</strain>
    </source>
</reference>
<comment type="similarity">
    <text evidence="1">Belongs to the isocitrate and isopropylmalate dehydrogenases family.</text>
</comment>
<dbReference type="NCBIfam" id="TIGR00183">
    <property type="entry name" value="prok_nadp_idh"/>
    <property type="match status" value="1"/>
</dbReference>
<comment type="cofactor">
    <cofactor evidence="14">
        <name>Mg(2+)</name>
        <dbReference type="ChEBI" id="CHEBI:18420"/>
    </cofactor>
    <cofactor evidence="14">
        <name>Mn(2+)</name>
        <dbReference type="ChEBI" id="CHEBI:29035"/>
    </cofactor>
</comment>
<evidence type="ECO:0000256" key="8">
    <source>
        <dbReference type="ARBA" id="ARBA00022842"/>
    </source>
</evidence>
<keyword evidence="5 14" id="KW-0329">Glyoxylate bypass</keyword>
<dbReference type="InterPro" id="IPR004439">
    <property type="entry name" value="Isocitrate_DH_NADP_dimer_prok"/>
</dbReference>
<dbReference type="SUPFAM" id="SSF53659">
    <property type="entry name" value="Isocitrate/Isopropylmalate dehydrogenase-like"/>
    <property type="match status" value="1"/>
</dbReference>
<comment type="caution">
    <text evidence="16">The sequence shown here is derived from an EMBL/GenBank/DDBJ whole genome shotgun (WGS) entry which is preliminary data.</text>
</comment>
<evidence type="ECO:0000256" key="6">
    <source>
        <dbReference type="ARBA" id="ARBA00022532"/>
    </source>
</evidence>
<proteinExistence type="inferred from homology"/>
<dbReference type="PANTHER" id="PTHR43504">
    <property type="entry name" value="ISOCITRATE DEHYDROGENASE [NADP]"/>
    <property type="match status" value="1"/>
</dbReference>
<evidence type="ECO:0000256" key="4">
    <source>
        <dbReference type="ARBA" id="ARBA00019562"/>
    </source>
</evidence>
<dbReference type="EC" id="1.1.1.42" evidence="3 14"/>
<dbReference type="NCBIfam" id="NF005425">
    <property type="entry name" value="PRK07006.1"/>
    <property type="match status" value="1"/>
</dbReference>
<organism evidence="16 17">
    <name type="scientific">Alicyclobacillus mali</name>
    <name type="common">ex Roth et al. 2021</name>
    <dbReference type="NCBI Taxonomy" id="1123961"/>
    <lineage>
        <taxon>Bacteria</taxon>
        <taxon>Bacillati</taxon>
        <taxon>Bacillota</taxon>
        <taxon>Bacilli</taxon>
        <taxon>Bacillales</taxon>
        <taxon>Alicyclobacillaceae</taxon>
        <taxon>Alicyclobacillus</taxon>
    </lineage>
</organism>
<evidence type="ECO:0000313" key="17">
    <source>
        <dbReference type="Proteomes" id="UP000642910"/>
    </source>
</evidence>
<keyword evidence="17" id="KW-1185">Reference proteome</keyword>
<evidence type="ECO:0000256" key="2">
    <source>
        <dbReference type="ARBA" id="ARBA00011738"/>
    </source>
</evidence>
<comment type="function">
    <text evidence="13">Catalyzes the oxidative decarboxylation of isocitrate to 2-oxoglutarate and carbon dioxide with the concomitant reduction of NADP(+).</text>
</comment>
<gene>
    <name evidence="16" type="primary">icd</name>
    <name evidence="16" type="ORF">IW967_14640</name>
</gene>
<dbReference type="PROSITE" id="PS00470">
    <property type="entry name" value="IDH_IMDH"/>
    <property type="match status" value="1"/>
</dbReference>
<evidence type="ECO:0000256" key="1">
    <source>
        <dbReference type="ARBA" id="ARBA00007769"/>
    </source>
</evidence>
<comment type="catalytic activity">
    <reaction evidence="12">
        <text>D-threo-isocitrate + NADP(+) = 2-oxoglutarate + CO2 + NADPH</text>
        <dbReference type="Rhea" id="RHEA:19629"/>
        <dbReference type="ChEBI" id="CHEBI:15562"/>
        <dbReference type="ChEBI" id="CHEBI:16526"/>
        <dbReference type="ChEBI" id="CHEBI:16810"/>
        <dbReference type="ChEBI" id="CHEBI:57783"/>
        <dbReference type="ChEBI" id="CHEBI:58349"/>
        <dbReference type="EC" id="1.1.1.42"/>
    </reaction>
</comment>
<evidence type="ECO:0000256" key="13">
    <source>
        <dbReference type="ARBA" id="ARBA00046127"/>
    </source>
</evidence>
<dbReference type="Pfam" id="PF00180">
    <property type="entry name" value="Iso_dh"/>
    <property type="match status" value="1"/>
</dbReference>
<protein>
    <recommendedName>
        <fullName evidence="4 14">Isocitrate dehydrogenase [NADP]</fullName>
        <ecNumber evidence="3 14">1.1.1.42</ecNumber>
    </recommendedName>
</protein>
<keyword evidence="8" id="KW-0460">Magnesium</keyword>
<comment type="subunit">
    <text evidence="2">Homodimer.</text>
</comment>
<feature type="domain" description="Isopropylmalate dehydrogenase-like" evidence="15">
    <location>
        <begin position="30"/>
        <end position="427"/>
    </location>
</feature>
<evidence type="ECO:0000256" key="10">
    <source>
        <dbReference type="ARBA" id="ARBA00023002"/>
    </source>
</evidence>
<dbReference type="InterPro" id="IPR019818">
    <property type="entry name" value="IsoCit/isopropylmalate_DH_CS"/>
</dbReference>
<evidence type="ECO:0000256" key="9">
    <source>
        <dbReference type="ARBA" id="ARBA00022857"/>
    </source>
</evidence>
<dbReference type="RefSeq" id="WP_067847392.1">
    <property type="nucleotide sequence ID" value="NZ_JADPKZ010000048.1"/>
</dbReference>
<evidence type="ECO:0000256" key="14">
    <source>
        <dbReference type="RuleBase" id="RU004446"/>
    </source>
</evidence>
<dbReference type="Gene3D" id="3.40.718.10">
    <property type="entry name" value="Isopropylmalate Dehydrogenase"/>
    <property type="match status" value="1"/>
</dbReference>
<evidence type="ECO:0000313" key="16">
    <source>
        <dbReference type="EMBL" id="MBF8379085.1"/>
    </source>
</evidence>
<keyword evidence="11 14" id="KW-0464">Manganese</keyword>
<dbReference type="InterPro" id="IPR024084">
    <property type="entry name" value="IsoPropMal-DH-like_dom"/>
</dbReference>
<keyword evidence="10" id="KW-0560">Oxidoreductase</keyword>
<evidence type="ECO:0000256" key="5">
    <source>
        <dbReference type="ARBA" id="ARBA00022435"/>
    </source>
</evidence>
<keyword evidence="7 14" id="KW-0479">Metal-binding</keyword>
<keyword evidence="9 14" id="KW-0521">NADP</keyword>
<evidence type="ECO:0000256" key="12">
    <source>
        <dbReference type="ARBA" id="ARBA00023554"/>
    </source>
</evidence>
<sequence length="432" mass="47968">MPTFERYQLPTEGEPIALVDGKLNVPDHPIIPFIEGDGTGPDIWRASQRVFDAAVEKAYGGKRKIAWYEVYAGEKAYNMFGEWLPQDTLTALSEYIVSIKGPLTTPVGGGIRSLNVAVRQELDLYVCQRPVRYFQGVPSPVKHPELVDMVIFRENSEDIYAGIEWQAGTPEVQKVIEFLQKEMGVKKIRFPETSGIGVKPVSREGTDRLVRAAIEYALRHKRKSVTLVHKGNIMKFTEGAFKNWGYELAEREFSDKVFTWAQYDRIKADKGQEAADAAQKEAVEAGKIIVKDVIADAFLQQILTRPAEYDVIATLNLNGDYISDALAAQVGGIGIAPGANINYETGHAVFEATHGTAPKYAGLDKVNPGSVILSGVMMFEYMGWQEAADLITRAMEKTIAQKTVTYDFARLMEGATEVKCSEFGDHIIKNMD</sequence>
<evidence type="ECO:0000256" key="3">
    <source>
        <dbReference type="ARBA" id="ARBA00013013"/>
    </source>
</evidence>
<evidence type="ECO:0000256" key="7">
    <source>
        <dbReference type="ARBA" id="ARBA00022723"/>
    </source>
</evidence>
<dbReference type="PANTHER" id="PTHR43504:SF1">
    <property type="entry name" value="ISOCITRATE DEHYDROGENASE [NADP]"/>
    <property type="match status" value="1"/>
</dbReference>
<dbReference type="Proteomes" id="UP000642910">
    <property type="component" value="Unassembled WGS sequence"/>
</dbReference>
<dbReference type="EMBL" id="JADPKZ010000048">
    <property type="protein sequence ID" value="MBF8379085.1"/>
    <property type="molecule type" value="Genomic_DNA"/>
</dbReference>
<evidence type="ECO:0000259" key="15">
    <source>
        <dbReference type="SMART" id="SM01329"/>
    </source>
</evidence>
<evidence type="ECO:0000256" key="11">
    <source>
        <dbReference type="ARBA" id="ARBA00023211"/>
    </source>
</evidence>
<dbReference type="SMART" id="SM01329">
    <property type="entry name" value="Iso_dh"/>
    <property type="match status" value="1"/>
</dbReference>
<accession>A0ABS0F707</accession>
<keyword evidence="6 14" id="KW-0816">Tricarboxylic acid cycle</keyword>